<reference evidence="14 15" key="1">
    <citation type="submission" date="2020-08" db="EMBL/GenBank/DDBJ databases">
        <title>Oceanospirillum sp. nov. isolated from marine sediment.</title>
        <authorList>
            <person name="Ji X."/>
        </authorList>
    </citation>
    <scope>NUCLEOTIDE SEQUENCE [LARGE SCALE GENOMIC DNA]</scope>
    <source>
        <strain evidence="14 15">D5</strain>
    </source>
</reference>
<dbReference type="PANTHER" id="PTHR32089:SF112">
    <property type="entry name" value="LYSOZYME-LIKE PROTEIN-RELATED"/>
    <property type="match status" value="1"/>
</dbReference>
<dbReference type="PROSITE" id="PS50111">
    <property type="entry name" value="CHEMOTAXIS_TRANSDUC_2"/>
    <property type="match status" value="1"/>
</dbReference>
<comment type="subcellular location">
    <subcellularLocation>
        <location evidence="1">Cell inner membrane</location>
        <topology evidence="1">Multi-pass membrane protein</topology>
    </subcellularLocation>
</comment>
<evidence type="ECO:0000256" key="9">
    <source>
        <dbReference type="PROSITE-ProRule" id="PRU00284"/>
    </source>
</evidence>
<evidence type="ECO:0000256" key="7">
    <source>
        <dbReference type="ARBA" id="ARBA00023224"/>
    </source>
</evidence>
<dbReference type="CDD" id="cd06225">
    <property type="entry name" value="HAMP"/>
    <property type="match status" value="1"/>
</dbReference>
<dbReference type="InterPro" id="IPR000727">
    <property type="entry name" value="T_SNARE_dom"/>
</dbReference>
<dbReference type="Pfam" id="PF00672">
    <property type="entry name" value="HAMP"/>
    <property type="match status" value="1"/>
</dbReference>
<keyword evidence="4 10" id="KW-0812">Transmembrane</keyword>
<dbReference type="InterPro" id="IPR004089">
    <property type="entry name" value="MCPsignal_dom"/>
</dbReference>
<dbReference type="GO" id="GO:0006935">
    <property type="term" value="P:chemotaxis"/>
    <property type="evidence" value="ECO:0007669"/>
    <property type="project" value="UniProtKB-ARBA"/>
</dbReference>
<evidence type="ECO:0000256" key="10">
    <source>
        <dbReference type="SAM" id="Phobius"/>
    </source>
</evidence>
<protein>
    <submittedName>
        <fullName evidence="14">Methyl-accepting chemotaxis protein</fullName>
    </submittedName>
</protein>
<evidence type="ECO:0000256" key="4">
    <source>
        <dbReference type="ARBA" id="ARBA00022692"/>
    </source>
</evidence>
<dbReference type="SMART" id="SM01049">
    <property type="entry name" value="Cache_2"/>
    <property type="match status" value="1"/>
</dbReference>
<evidence type="ECO:0000256" key="5">
    <source>
        <dbReference type="ARBA" id="ARBA00022989"/>
    </source>
</evidence>
<evidence type="ECO:0000259" key="13">
    <source>
        <dbReference type="PROSITE" id="PS50885"/>
    </source>
</evidence>
<feature type="domain" description="Methyl-accepting transducer" evidence="11">
    <location>
        <begin position="273"/>
        <end position="509"/>
    </location>
</feature>
<dbReference type="PROSITE" id="PS50192">
    <property type="entry name" value="T_SNARE"/>
    <property type="match status" value="1"/>
</dbReference>
<feature type="transmembrane region" description="Helical" evidence="10">
    <location>
        <begin position="12"/>
        <end position="33"/>
    </location>
</feature>
<feature type="transmembrane region" description="Helical" evidence="10">
    <location>
        <begin position="193"/>
        <end position="217"/>
    </location>
</feature>
<dbReference type="EMBL" id="JACJFM010000017">
    <property type="protein sequence ID" value="MBB1487665.1"/>
    <property type="molecule type" value="Genomic_DNA"/>
</dbReference>
<comment type="caution">
    <text evidence="14">The sequence shown here is derived from an EMBL/GenBank/DDBJ whole genome shotgun (WGS) entry which is preliminary data.</text>
</comment>
<feature type="domain" description="T-SNARE coiled-coil homology" evidence="12">
    <location>
        <begin position="264"/>
        <end position="326"/>
    </location>
</feature>
<proteinExistence type="inferred from homology"/>
<dbReference type="PROSITE" id="PS50885">
    <property type="entry name" value="HAMP"/>
    <property type="match status" value="1"/>
</dbReference>
<dbReference type="Gene3D" id="3.30.450.20">
    <property type="entry name" value="PAS domain"/>
    <property type="match status" value="1"/>
</dbReference>
<keyword evidence="15" id="KW-1185">Reference proteome</keyword>
<dbReference type="RefSeq" id="WP_182809442.1">
    <property type="nucleotide sequence ID" value="NZ_JACJFM010000017.1"/>
</dbReference>
<accession>A0A839IQX2</accession>
<dbReference type="CDD" id="cd11386">
    <property type="entry name" value="MCP_signal"/>
    <property type="match status" value="1"/>
</dbReference>
<dbReference type="PANTHER" id="PTHR32089">
    <property type="entry name" value="METHYL-ACCEPTING CHEMOTAXIS PROTEIN MCPB"/>
    <property type="match status" value="1"/>
</dbReference>
<keyword evidence="6 10" id="KW-0472">Membrane</keyword>
<dbReference type="SMART" id="SM00304">
    <property type="entry name" value="HAMP"/>
    <property type="match status" value="2"/>
</dbReference>
<dbReference type="FunFam" id="1.10.287.950:FF:000001">
    <property type="entry name" value="Methyl-accepting chemotaxis sensory transducer"/>
    <property type="match status" value="1"/>
</dbReference>
<keyword evidence="7 9" id="KW-0807">Transducer</keyword>
<dbReference type="Pfam" id="PF17200">
    <property type="entry name" value="sCache_2"/>
    <property type="match status" value="1"/>
</dbReference>
<keyword evidence="5 10" id="KW-1133">Transmembrane helix</keyword>
<dbReference type="InterPro" id="IPR003660">
    <property type="entry name" value="HAMP_dom"/>
</dbReference>
<evidence type="ECO:0000256" key="6">
    <source>
        <dbReference type="ARBA" id="ARBA00023136"/>
    </source>
</evidence>
<feature type="domain" description="HAMP" evidence="13">
    <location>
        <begin position="214"/>
        <end position="268"/>
    </location>
</feature>
<dbReference type="GO" id="GO:0005886">
    <property type="term" value="C:plasma membrane"/>
    <property type="evidence" value="ECO:0007669"/>
    <property type="project" value="UniProtKB-SubCell"/>
</dbReference>
<keyword evidence="2" id="KW-1003">Cell membrane</keyword>
<dbReference type="Gene3D" id="1.10.287.950">
    <property type="entry name" value="Methyl-accepting chemotaxis protein"/>
    <property type="match status" value="1"/>
</dbReference>
<organism evidence="14 15">
    <name type="scientific">Oceanospirillum sediminis</name>
    <dbReference type="NCBI Taxonomy" id="2760088"/>
    <lineage>
        <taxon>Bacteria</taxon>
        <taxon>Pseudomonadati</taxon>
        <taxon>Pseudomonadota</taxon>
        <taxon>Gammaproteobacteria</taxon>
        <taxon>Oceanospirillales</taxon>
        <taxon>Oceanospirillaceae</taxon>
        <taxon>Oceanospirillum</taxon>
    </lineage>
</organism>
<evidence type="ECO:0000313" key="14">
    <source>
        <dbReference type="EMBL" id="MBB1487665.1"/>
    </source>
</evidence>
<evidence type="ECO:0000256" key="1">
    <source>
        <dbReference type="ARBA" id="ARBA00004429"/>
    </source>
</evidence>
<evidence type="ECO:0000313" key="15">
    <source>
        <dbReference type="Proteomes" id="UP000565262"/>
    </source>
</evidence>
<dbReference type="GO" id="GO:0007165">
    <property type="term" value="P:signal transduction"/>
    <property type="evidence" value="ECO:0007669"/>
    <property type="project" value="UniProtKB-KW"/>
</dbReference>
<evidence type="ECO:0000256" key="8">
    <source>
        <dbReference type="ARBA" id="ARBA00029447"/>
    </source>
</evidence>
<dbReference type="AlphaFoldDB" id="A0A839IQX2"/>
<comment type="similarity">
    <text evidence="8">Belongs to the methyl-accepting chemotaxis (MCP) protein family.</text>
</comment>
<gene>
    <name evidence="14" type="ORF">H4O21_13730</name>
</gene>
<dbReference type="SMART" id="SM00283">
    <property type="entry name" value="MA"/>
    <property type="match status" value="1"/>
</dbReference>
<dbReference type="InterPro" id="IPR033480">
    <property type="entry name" value="sCache_2"/>
</dbReference>
<keyword evidence="3" id="KW-0997">Cell inner membrane</keyword>
<dbReference type="Proteomes" id="UP000565262">
    <property type="component" value="Unassembled WGS sequence"/>
</dbReference>
<evidence type="ECO:0000259" key="11">
    <source>
        <dbReference type="PROSITE" id="PS50111"/>
    </source>
</evidence>
<evidence type="ECO:0000256" key="3">
    <source>
        <dbReference type="ARBA" id="ARBA00022519"/>
    </source>
</evidence>
<evidence type="ECO:0000259" key="12">
    <source>
        <dbReference type="PROSITE" id="PS50192"/>
    </source>
</evidence>
<evidence type="ECO:0000256" key="2">
    <source>
        <dbReference type="ARBA" id="ARBA00022475"/>
    </source>
</evidence>
<name>A0A839IQX2_9GAMM</name>
<dbReference type="SUPFAM" id="SSF58104">
    <property type="entry name" value="Methyl-accepting chemotaxis protein (MCP) signaling domain"/>
    <property type="match status" value="1"/>
</dbReference>
<dbReference type="Pfam" id="PF00015">
    <property type="entry name" value="MCPsignal"/>
    <property type="match status" value="1"/>
</dbReference>
<sequence length="545" mass="59905">MNFNLRSMAIRWRLASMLLVTLAGMAILAVVALNEIRFSMQEEKSLKTQHLVEAAHQMLDFWHRKVETGELSPSEARNHALDSLKAMRYGDNDYFWVQDMQGNIVMHPTRQNLEGRSVLHIKDPDGIYMFKEMTELAGTHGKGVIHYSWPKPGQDKAIKKVAYIEYEPQWGWIIGSGIYLDDIDKQFWSSARLFIIIAGIVAAIIAVMVITISGSIIRPINRTVEAMDEISQGEGDLTRHIEAEGDDEICRMVRHFNRFVDKIHDLVYEARQSTNQVATAAEELDTITTNSSKLIQKQTDETDQMATAIDEMTQTIEDVARNAADAAEAARKADLQAAHGSDKVAAAIDSLSHLVSKVQSSANVIHQLEERSEAIGSVLGVIRDVAEQTNLLALNAAIEAARAGEQGRGFAVVADEVRQLAGRTQQSTEEIHSIISALQQTAGTAVTEMRSSLNQADQTVDVANQANEALQIIRDAVTQINTMNMQIASAAEEQTAAASEISKNVSNMVELANQGNAWTQDTATASHEMAQLAEGLRGIVGSFKV</sequence>